<evidence type="ECO:0000313" key="2">
    <source>
        <dbReference type="EMBL" id="KAF9583065.1"/>
    </source>
</evidence>
<proteinExistence type="predicted"/>
<comment type="caution">
    <text evidence="2">The sequence shown here is derived from an EMBL/GenBank/DDBJ whole genome shotgun (WGS) entry which is preliminary data.</text>
</comment>
<feature type="region of interest" description="Disordered" evidence="1">
    <location>
        <begin position="257"/>
        <end position="283"/>
    </location>
</feature>
<dbReference type="Proteomes" id="UP000780801">
    <property type="component" value="Unassembled WGS sequence"/>
</dbReference>
<evidence type="ECO:0000313" key="3">
    <source>
        <dbReference type="Proteomes" id="UP000780801"/>
    </source>
</evidence>
<feature type="region of interest" description="Disordered" evidence="1">
    <location>
        <begin position="795"/>
        <end position="822"/>
    </location>
</feature>
<accession>A0A9P6FWB5</accession>
<name>A0A9P6FWB5_9FUNG</name>
<keyword evidence="3" id="KW-1185">Reference proteome</keyword>
<gene>
    <name evidence="2" type="ORF">BGW38_010325</name>
</gene>
<dbReference type="AlphaFoldDB" id="A0A9P6FWB5"/>
<dbReference type="EMBL" id="JAABOA010000824">
    <property type="protein sequence ID" value="KAF9583065.1"/>
    <property type="molecule type" value="Genomic_DNA"/>
</dbReference>
<feature type="compositionally biased region" description="Low complexity" evidence="1">
    <location>
        <begin position="798"/>
        <end position="814"/>
    </location>
</feature>
<reference evidence="2" key="1">
    <citation type="journal article" date="2020" name="Fungal Divers.">
        <title>Resolving the Mortierellaceae phylogeny through synthesis of multi-gene phylogenetics and phylogenomics.</title>
        <authorList>
            <person name="Vandepol N."/>
            <person name="Liber J."/>
            <person name="Desiro A."/>
            <person name="Na H."/>
            <person name="Kennedy M."/>
            <person name="Barry K."/>
            <person name="Grigoriev I.V."/>
            <person name="Miller A.N."/>
            <person name="O'Donnell K."/>
            <person name="Stajich J.E."/>
            <person name="Bonito G."/>
        </authorList>
    </citation>
    <scope>NUCLEOTIDE SEQUENCE</scope>
    <source>
        <strain evidence="2">KOD1015</strain>
    </source>
</reference>
<organism evidence="2 3">
    <name type="scientific">Lunasporangiospora selenospora</name>
    <dbReference type="NCBI Taxonomy" id="979761"/>
    <lineage>
        <taxon>Eukaryota</taxon>
        <taxon>Fungi</taxon>
        <taxon>Fungi incertae sedis</taxon>
        <taxon>Mucoromycota</taxon>
        <taxon>Mortierellomycotina</taxon>
        <taxon>Mortierellomycetes</taxon>
        <taxon>Mortierellales</taxon>
        <taxon>Mortierellaceae</taxon>
        <taxon>Lunasporangiospora</taxon>
    </lineage>
</organism>
<feature type="region of interest" description="Disordered" evidence="1">
    <location>
        <begin position="300"/>
        <end position="334"/>
    </location>
</feature>
<protein>
    <submittedName>
        <fullName evidence="2">Uncharacterized protein</fullName>
    </submittedName>
</protein>
<evidence type="ECO:0000256" key="1">
    <source>
        <dbReference type="SAM" id="MobiDB-lite"/>
    </source>
</evidence>
<sequence>MERHATANFSNQVFTKRYGPARSNIKELLGNGADIMYLSSLPDSSPREGEMVTIPILKEVLSELDYIPVSFILSTFPNLHDITINGKPVNIHKPGPVFKSYMKNEQCSSQSVFRNTGVIIEPWILPDPNQIINIIYPPESTLLSQYLTADNKGKAPVYDWTLCPSITSTLAGPSSSGCNLYGLGLQPYPSQSAGPSSSHQAPFHTTCPTELPPQPTEMISLHQVKRSLRVGNTAIQALSKRTRLAEVNISSQIASTVEHPTSALSQVQHAQKTNDDAMSSSPEHQLSAIDYWAHSDHLHYPEARSSPKGDQGPSEHPPQGNVTQADPTPSPKTDLEQFLYHHKLDLGLYNREQKISIRLKSYRMAQEFCRYLVKPDEYPVQTLSILLDWEWKLQDIKVILDAVRHSSIQELNLNGGTGLAEIPLDYTPLIRNPTHWGDIFLEMLCHETLTKVRITSMPDILRTHSSLEDAAKNILTRCDLSHLDVLEFPLTMLGFSDWRGSHGEQFYHLIRKATHLSELVIHLTTTSWSEVIGNIYLCVQATREHIFDRHRLIPKKMHRIRNVTVTPDGLIVPVSLTSRQPMPGLLLIRVNSDNGSWASVAYPQLIDKGRKFGSLVLDLGEKEHFATTWYYILALPGAYEFTRLRILNTKGGSWIECFCSWLRYRDAEWRSSFGLPIPGLEQIQMSSRPPIPILNEDFSSGPNYPTLFSLPPWQGAGHPLELQAYQVRITELELDCSEGGEIAGVYLVELLGYLKWILERLRINQLLLKSIPETHMIKVPGQSYSIPAWVPVPPESPSPSSSSPSSPSSSSSSSSKDESETRPPVSWRCIIGECNFPRLKSLYLVSCNVTDQDLPSMWKYITRTANLERGRPVYPTFDFGLVNTLVTDTSLRIVRNWAAYYRKREINVYTSLRQD</sequence>